<accession>A0A067SC11</accession>
<dbReference type="GO" id="GO:0005506">
    <property type="term" value="F:iron ion binding"/>
    <property type="evidence" value="ECO:0007669"/>
    <property type="project" value="InterPro"/>
</dbReference>
<dbReference type="Proteomes" id="UP000027222">
    <property type="component" value="Unassembled WGS sequence"/>
</dbReference>
<keyword evidence="6 7" id="KW-0349">Heme</keyword>
<evidence type="ECO:0000256" key="4">
    <source>
        <dbReference type="ARBA" id="ARBA00023002"/>
    </source>
</evidence>
<dbReference type="PANTHER" id="PTHR46206">
    <property type="entry name" value="CYTOCHROME P450"/>
    <property type="match status" value="1"/>
</dbReference>
<evidence type="ECO:0000256" key="6">
    <source>
        <dbReference type="PIRSR" id="PIRSR602403-1"/>
    </source>
</evidence>
<dbReference type="STRING" id="685588.A0A067SC11"/>
<evidence type="ECO:0008006" key="11">
    <source>
        <dbReference type="Google" id="ProtNLM"/>
    </source>
</evidence>
<keyword evidence="8" id="KW-1133">Transmembrane helix</keyword>
<dbReference type="PRINTS" id="PR00465">
    <property type="entry name" value="EP450IV"/>
</dbReference>
<dbReference type="OrthoDB" id="1844152at2759"/>
<feature type="binding site" description="axial binding residue" evidence="6">
    <location>
        <position position="444"/>
    </location>
    <ligand>
        <name>heme</name>
        <dbReference type="ChEBI" id="CHEBI:30413"/>
    </ligand>
    <ligandPart>
        <name>Fe</name>
        <dbReference type="ChEBI" id="CHEBI:18248"/>
    </ligandPart>
</feature>
<keyword evidence="8" id="KW-0472">Membrane</keyword>
<dbReference type="SUPFAM" id="SSF48264">
    <property type="entry name" value="Cytochrome P450"/>
    <property type="match status" value="1"/>
</dbReference>
<dbReference type="Pfam" id="PF00067">
    <property type="entry name" value="p450"/>
    <property type="match status" value="1"/>
</dbReference>
<sequence>MQPTSSGFLAAFFVAVAVYYLVSRWLRAPSYRLRHIPTIGSSGIFFSYSDAYKFVRQGHKIVQEGYTQCYGGAFKVRTMSRWMVVVSGPQMLNDIRRATEDQLSFREAVAEFGQTDYMMGPQIRRAPYHIKVVRTPLTRNLAARFPDIKDEISNAFADLIPATQSEWTSVPVLKTVVKIVCRTSNRLFVGLPLCRNPDYMALNEQFTLDIAHGARVISMYPTALKPIVGKFLTKMPSNIERAISHTGPLMESRLQDKPHANDWADQPNDLISWLLKEAQGEQRTVHDLAIRLLSVNFGAIQTTSKALTHILFDLAAYPEYVEPMREEVLAVIEADGWTKASLGRMRKVDSFIKESQRLAIGALAVTRKVMQDFTFSNGITIPAGTHLAFATLATHMDEANYANPSDFRGFRFAEMRDEAGEGIKHQMVSLSPDYVAFGTGGHACPGRFFAVTELKAMLAHILLNYDVKLPQNGPRPENVWFQGNCLPNGAAEVMFRKRAT</sequence>
<dbReference type="PROSITE" id="PS00086">
    <property type="entry name" value="CYTOCHROME_P450"/>
    <property type="match status" value="1"/>
</dbReference>
<keyword evidence="10" id="KW-1185">Reference proteome</keyword>
<evidence type="ECO:0000256" key="3">
    <source>
        <dbReference type="ARBA" id="ARBA00022723"/>
    </source>
</evidence>
<keyword evidence="3 6" id="KW-0479">Metal-binding</keyword>
<evidence type="ECO:0000313" key="9">
    <source>
        <dbReference type="EMBL" id="KDR68416.1"/>
    </source>
</evidence>
<dbReference type="EMBL" id="KL142408">
    <property type="protein sequence ID" value="KDR68416.1"/>
    <property type="molecule type" value="Genomic_DNA"/>
</dbReference>
<dbReference type="InterPro" id="IPR002403">
    <property type="entry name" value="Cyt_P450_E_grp-IV"/>
</dbReference>
<reference evidence="10" key="1">
    <citation type="journal article" date="2014" name="Proc. Natl. Acad. Sci. U.S.A.">
        <title>Extensive sampling of basidiomycete genomes demonstrates inadequacy of the white-rot/brown-rot paradigm for wood decay fungi.</title>
        <authorList>
            <person name="Riley R."/>
            <person name="Salamov A.A."/>
            <person name="Brown D.W."/>
            <person name="Nagy L.G."/>
            <person name="Floudas D."/>
            <person name="Held B.W."/>
            <person name="Levasseur A."/>
            <person name="Lombard V."/>
            <person name="Morin E."/>
            <person name="Otillar R."/>
            <person name="Lindquist E.A."/>
            <person name="Sun H."/>
            <person name="LaButti K.M."/>
            <person name="Schmutz J."/>
            <person name="Jabbour D."/>
            <person name="Luo H."/>
            <person name="Baker S.E."/>
            <person name="Pisabarro A.G."/>
            <person name="Walton J.D."/>
            <person name="Blanchette R.A."/>
            <person name="Henrissat B."/>
            <person name="Martin F."/>
            <person name="Cullen D."/>
            <person name="Hibbett D.S."/>
            <person name="Grigoriev I.V."/>
        </authorList>
    </citation>
    <scope>NUCLEOTIDE SEQUENCE [LARGE SCALE GENOMIC DNA]</scope>
    <source>
        <strain evidence="10">CBS 339.88</strain>
    </source>
</reference>
<dbReference type="InterPro" id="IPR017972">
    <property type="entry name" value="Cyt_P450_CS"/>
</dbReference>
<dbReference type="GO" id="GO:0004497">
    <property type="term" value="F:monooxygenase activity"/>
    <property type="evidence" value="ECO:0007669"/>
    <property type="project" value="UniProtKB-KW"/>
</dbReference>
<keyword evidence="5 6" id="KW-0408">Iron</keyword>
<dbReference type="GO" id="GO:0020037">
    <property type="term" value="F:heme binding"/>
    <property type="evidence" value="ECO:0007669"/>
    <property type="project" value="InterPro"/>
</dbReference>
<feature type="transmembrane region" description="Helical" evidence="8">
    <location>
        <begin position="6"/>
        <end position="26"/>
    </location>
</feature>
<keyword evidence="4 7" id="KW-0560">Oxidoreductase</keyword>
<proteinExistence type="inferred from homology"/>
<dbReference type="CDD" id="cd11041">
    <property type="entry name" value="CYP503A1-like"/>
    <property type="match status" value="1"/>
</dbReference>
<dbReference type="InterPro" id="IPR036396">
    <property type="entry name" value="Cyt_P450_sf"/>
</dbReference>
<keyword evidence="8" id="KW-0812">Transmembrane</keyword>
<comment type="similarity">
    <text evidence="2 7">Belongs to the cytochrome P450 family.</text>
</comment>
<dbReference type="AlphaFoldDB" id="A0A067SC11"/>
<dbReference type="InterPro" id="IPR001128">
    <property type="entry name" value="Cyt_P450"/>
</dbReference>
<evidence type="ECO:0000256" key="1">
    <source>
        <dbReference type="ARBA" id="ARBA00001971"/>
    </source>
</evidence>
<keyword evidence="7" id="KW-0503">Monooxygenase</keyword>
<evidence type="ECO:0000256" key="5">
    <source>
        <dbReference type="ARBA" id="ARBA00023004"/>
    </source>
</evidence>
<evidence type="ECO:0000256" key="8">
    <source>
        <dbReference type="SAM" id="Phobius"/>
    </source>
</evidence>
<organism evidence="9 10">
    <name type="scientific">Galerina marginata (strain CBS 339.88)</name>
    <dbReference type="NCBI Taxonomy" id="685588"/>
    <lineage>
        <taxon>Eukaryota</taxon>
        <taxon>Fungi</taxon>
        <taxon>Dikarya</taxon>
        <taxon>Basidiomycota</taxon>
        <taxon>Agaricomycotina</taxon>
        <taxon>Agaricomycetes</taxon>
        <taxon>Agaricomycetidae</taxon>
        <taxon>Agaricales</taxon>
        <taxon>Agaricineae</taxon>
        <taxon>Strophariaceae</taxon>
        <taxon>Galerina</taxon>
    </lineage>
</organism>
<gene>
    <name evidence="9" type="ORF">GALMADRAFT_215851</name>
</gene>
<dbReference type="GO" id="GO:0016705">
    <property type="term" value="F:oxidoreductase activity, acting on paired donors, with incorporation or reduction of molecular oxygen"/>
    <property type="evidence" value="ECO:0007669"/>
    <property type="project" value="InterPro"/>
</dbReference>
<dbReference type="Gene3D" id="1.10.630.10">
    <property type="entry name" value="Cytochrome P450"/>
    <property type="match status" value="1"/>
</dbReference>
<dbReference type="HOGENOM" id="CLU_022195_0_2_1"/>
<comment type="cofactor">
    <cofactor evidence="1 6">
        <name>heme</name>
        <dbReference type="ChEBI" id="CHEBI:30413"/>
    </cofactor>
</comment>
<evidence type="ECO:0000313" key="10">
    <source>
        <dbReference type="Proteomes" id="UP000027222"/>
    </source>
</evidence>
<name>A0A067SC11_GALM3</name>
<protein>
    <recommendedName>
        <fullName evidence="11">Cytochrome P450</fullName>
    </recommendedName>
</protein>
<evidence type="ECO:0000256" key="7">
    <source>
        <dbReference type="RuleBase" id="RU000461"/>
    </source>
</evidence>
<evidence type="ECO:0000256" key="2">
    <source>
        <dbReference type="ARBA" id="ARBA00010617"/>
    </source>
</evidence>